<evidence type="ECO:0000256" key="9">
    <source>
        <dbReference type="SAM" id="MobiDB-lite"/>
    </source>
</evidence>
<dbReference type="PROSITE" id="PS50011">
    <property type="entry name" value="PROTEIN_KINASE_DOM"/>
    <property type="match status" value="1"/>
</dbReference>
<dbReference type="InterPro" id="IPR000719">
    <property type="entry name" value="Prot_kinase_dom"/>
</dbReference>
<dbReference type="CDD" id="cd14014">
    <property type="entry name" value="STKc_PknB_like"/>
    <property type="match status" value="1"/>
</dbReference>
<dbReference type="InterPro" id="IPR036390">
    <property type="entry name" value="WH_DNA-bd_sf"/>
</dbReference>
<keyword evidence="3 11" id="KW-0808">Transferase</keyword>
<name>A0A2S9XJG4_9BACT</name>
<comment type="caution">
    <text evidence="11">The sequence shown here is derived from an EMBL/GenBank/DDBJ whole genome shotgun (WGS) entry which is preliminary data.</text>
</comment>
<comment type="similarity">
    <text evidence="1">Belongs to the protein kinase superfamily. NEK Ser/Thr protein kinase family. NIMA subfamily.</text>
</comment>
<dbReference type="PROSITE" id="PS00107">
    <property type="entry name" value="PROTEIN_KINASE_ATP"/>
    <property type="match status" value="1"/>
</dbReference>
<dbReference type="Gene3D" id="1.10.510.10">
    <property type="entry name" value="Transferase(Phosphotransferase) domain 1"/>
    <property type="match status" value="1"/>
</dbReference>
<feature type="compositionally biased region" description="Acidic residues" evidence="9">
    <location>
        <begin position="225"/>
        <end position="237"/>
    </location>
</feature>
<dbReference type="OrthoDB" id="5476299at2"/>
<dbReference type="PROSITE" id="PS00108">
    <property type="entry name" value="PROTEIN_KINASE_ST"/>
    <property type="match status" value="1"/>
</dbReference>
<evidence type="ECO:0000256" key="5">
    <source>
        <dbReference type="ARBA" id="ARBA00022777"/>
    </source>
</evidence>
<dbReference type="AlphaFoldDB" id="A0A2S9XJG4"/>
<dbReference type="PANTHER" id="PTHR43671">
    <property type="entry name" value="SERINE/THREONINE-PROTEIN KINASE NEK"/>
    <property type="match status" value="1"/>
</dbReference>
<feature type="compositionally biased region" description="Low complexity" evidence="9">
    <location>
        <begin position="63"/>
        <end position="82"/>
    </location>
</feature>
<dbReference type="InterPro" id="IPR011990">
    <property type="entry name" value="TPR-like_helical_dom_sf"/>
</dbReference>
<dbReference type="InterPro" id="IPR008271">
    <property type="entry name" value="Ser/Thr_kinase_AS"/>
</dbReference>
<evidence type="ECO:0000313" key="12">
    <source>
        <dbReference type="Proteomes" id="UP000237968"/>
    </source>
</evidence>
<dbReference type="InterPro" id="IPR011009">
    <property type="entry name" value="Kinase-like_dom_sf"/>
</dbReference>
<protein>
    <recommendedName>
        <fullName evidence="2">non-specific serine/threonine protein kinase</fullName>
        <ecNumber evidence="2">2.7.11.1</ecNumber>
    </recommendedName>
</protein>
<feature type="region of interest" description="Disordered" evidence="9">
    <location>
        <begin position="216"/>
        <end position="252"/>
    </location>
</feature>
<keyword evidence="4 7" id="KW-0547">Nucleotide-binding</keyword>
<evidence type="ECO:0000256" key="8">
    <source>
        <dbReference type="SAM" id="Coils"/>
    </source>
</evidence>
<accession>A0A2S9XJG4</accession>
<dbReference type="EMBL" id="PVNK01000201">
    <property type="protein sequence ID" value="PRP92880.1"/>
    <property type="molecule type" value="Genomic_DNA"/>
</dbReference>
<dbReference type="SUPFAM" id="SSF56112">
    <property type="entry name" value="Protein kinase-like (PK-like)"/>
    <property type="match status" value="1"/>
</dbReference>
<gene>
    <name evidence="11" type="primary">pknB_22</name>
    <name evidence="11" type="ORF">ENSA5_46460</name>
</gene>
<feature type="domain" description="Protein kinase" evidence="10">
    <location>
        <begin position="12"/>
        <end position="336"/>
    </location>
</feature>
<dbReference type="PANTHER" id="PTHR43671:SF13">
    <property type="entry name" value="SERINE_THREONINE-PROTEIN KINASE NEK2"/>
    <property type="match status" value="1"/>
</dbReference>
<dbReference type="GO" id="GO:0004674">
    <property type="term" value="F:protein serine/threonine kinase activity"/>
    <property type="evidence" value="ECO:0007669"/>
    <property type="project" value="UniProtKB-EC"/>
</dbReference>
<dbReference type="EC" id="2.7.11.1" evidence="2"/>
<dbReference type="SUPFAM" id="SSF48452">
    <property type="entry name" value="TPR-like"/>
    <property type="match status" value="1"/>
</dbReference>
<evidence type="ECO:0000256" key="6">
    <source>
        <dbReference type="ARBA" id="ARBA00022840"/>
    </source>
</evidence>
<keyword evidence="6 7" id="KW-0067">ATP-binding</keyword>
<evidence type="ECO:0000256" key="3">
    <source>
        <dbReference type="ARBA" id="ARBA00022679"/>
    </source>
</evidence>
<dbReference type="Pfam" id="PF00069">
    <property type="entry name" value="Pkinase"/>
    <property type="match status" value="1"/>
</dbReference>
<dbReference type="SUPFAM" id="SSF46785">
    <property type="entry name" value="Winged helix' DNA-binding domain"/>
    <property type="match status" value="1"/>
</dbReference>
<evidence type="ECO:0000313" key="11">
    <source>
        <dbReference type="EMBL" id="PRP92880.1"/>
    </source>
</evidence>
<dbReference type="GO" id="GO:0005524">
    <property type="term" value="F:ATP binding"/>
    <property type="evidence" value="ECO:0007669"/>
    <property type="project" value="UniProtKB-UniRule"/>
</dbReference>
<keyword evidence="8" id="KW-0175">Coiled coil</keyword>
<dbReference type="Gene3D" id="1.10.10.10">
    <property type="entry name" value="Winged helix-like DNA-binding domain superfamily/Winged helix DNA-binding domain"/>
    <property type="match status" value="1"/>
</dbReference>
<dbReference type="SMART" id="SM00220">
    <property type="entry name" value="S_TKc"/>
    <property type="match status" value="1"/>
</dbReference>
<dbReference type="Gene3D" id="1.25.40.10">
    <property type="entry name" value="Tetratricopeptide repeat domain"/>
    <property type="match status" value="1"/>
</dbReference>
<evidence type="ECO:0000256" key="7">
    <source>
        <dbReference type="PROSITE-ProRule" id="PRU10141"/>
    </source>
</evidence>
<sequence>MTDIPKKIAGRYEIKELLGKGGFGAVYRAEDELEDREVALKVIRTDASLDPRGTRSKSAEPQSSGRSASSSRSRFRGYSRASPRTSRGFVSGASPTPNDDITEAFKDEFLLLTKLHHPNLATVYEFGRCDEFDGVYFTQELVEGVYLSDFLDGKPREVVVDMFVQLARALDYIHALGLVHEDIKPTNVLIATRDDAQAQAKLIDFGLARVLRKGPDGEKKRAQGEGDEEEDEDDDETVIGTPGFSAPEKIRGEKTDSRSDIYSLAATMYAAIRGSKPFPSRDFEEALRAQKDWRPELAGALLKQSGPVVAELIGRMLHPDPERRPQSARSIVLELLRREPSHIRERQDSKVDRADFARVFVEHLPFADRQSYLDLLLTRATDVLLPEDSAESSRTRGRNRLIRTIIIEAPEGMGKSRLLDELRREIQIGGGLFVESSCWTTERTALGAFGPVVVQLATALGERSKVVADYAELLQLARDRGTDERAAGRLMEFLIAACRERPYCLHLSELARGQTEFMRFEQLTRAVDHNEAPLLLCASSTPHTKLAPLLATLTRDQLAETWNLRPFTRREMHSVLQGVLGDTNAIRDLVKALDNLTGGHPLSFRETLRVLIEEGILVRDADDWSFRSNSPAAQNLHQTLAQRSEARLDAQGVSAWEIASILYLIEAPIEETQLEQLSDLRKSRFRRALDRLEGEGLIVRNASSGNSQITLAHESVREAVRRRYCDSLDETRLDLASRIDELEVIDSNFVFLKVRLLDDAGEGLEAVDTLEEAAAGLFAVGQAQLGAAVLERLIRRLRQHGGTAAIPRLLEAKLLLLNQGAGALDDPRREAAHYEAGILLAELMRDFRAQSLFWLGLADRYTADFLDDMEVTLYRLERAAAAAERARDRVLELRISNRRAEVLLQAGEIEQAGSYSRKAMAILDLDDANDVDVCHIIGVRLRCLSLSGQLGEARRLHEMGKPIAARVPVVQRQSYLSGIAFLAVLGGDPDRAIPETEQAIDQIRAAKVPRLLHTPLHNLGDLYLRAGQLEPAATAFNEAIDIAALFGLDQAVHLNRGFLGYTLARLGKVEDGAEQLASARQSMQQGSGDQVTLQQLRLLDAEVAHMMGQTPRARRELEEMLADFHSTNEISFVHWAQDALARIERDIGTNFIEAASTPELASTPDEDTVRTRPI</sequence>
<feature type="region of interest" description="Disordered" evidence="9">
    <location>
        <begin position="49"/>
        <end position="97"/>
    </location>
</feature>
<dbReference type="Gene3D" id="3.30.200.20">
    <property type="entry name" value="Phosphorylase Kinase, domain 1"/>
    <property type="match status" value="1"/>
</dbReference>
<evidence type="ECO:0000259" key="10">
    <source>
        <dbReference type="PROSITE" id="PS50011"/>
    </source>
</evidence>
<dbReference type="InterPro" id="IPR036388">
    <property type="entry name" value="WH-like_DNA-bd_sf"/>
</dbReference>
<dbReference type="Proteomes" id="UP000237968">
    <property type="component" value="Unassembled WGS sequence"/>
</dbReference>
<dbReference type="InterPro" id="IPR050660">
    <property type="entry name" value="NEK_Ser/Thr_kinase"/>
</dbReference>
<evidence type="ECO:0000256" key="1">
    <source>
        <dbReference type="ARBA" id="ARBA00010886"/>
    </source>
</evidence>
<evidence type="ECO:0000256" key="4">
    <source>
        <dbReference type="ARBA" id="ARBA00022741"/>
    </source>
</evidence>
<feature type="coiled-coil region" evidence="8">
    <location>
        <begin position="866"/>
        <end position="896"/>
    </location>
</feature>
<keyword evidence="5 11" id="KW-0418">Kinase</keyword>
<proteinExistence type="inferred from homology"/>
<dbReference type="InterPro" id="IPR017441">
    <property type="entry name" value="Protein_kinase_ATP_BS"/>
</dbReference>
<keyword evidence="12" id="KW-1185">Reference proteome</keyword>
<organism evidence="11 12">
    <name type="scientific">Enhygromyxa salina</name>
    <dbReference type="NCBI Taxonomy" id="215803"/>
    <lineage>
        <taxon>Bacteria</taxon>
        <taxon>Pseudomonadati</taxon>
        <taxon>Myxococcota</taxon>
        <taxon>Polyangia</taxon>
        <taxon>Nannocystales</taxon>
        <taxon>Nannocystaceae</taxon>
        <taxon>Enhygromyxa</taxon>
    </lineage>
</organism>
<reference evidence="11 12" key="1">
    <citation type="submission" date="2018-03" db="EMBL/GenBank/DDBJ databases">
        <title>Draft Genome Sequences of the Obligatory Marine Myxobacteria Enhygromyxa salina SWB005.</title>
        <authorList>
            <person name="Poehlein A."/>
            <person name="Moghaddam J.A."/>
            <person name="Harms H."/>
            <person name="Alanjari M."/>
            <person name="Koenig G.M."/>
            <person name="Daniel R."/>
            <person name="Schaeberle T.F."/>
        </authorList>
    </citation>
    <scope>NUCLEOTIDE SEQUENCE [LARGE SCALE GENOMIC DNA]</scope>
    <source>
        <strain evidence="11 12">SWB005</strain>
    </source>
</reference>
<feature type="binding site" evidence="7">
    <location>
        <position position="41"/>
    </location>
    <ligand>
        <name>ATP</name>
        <dbReference type="ChEBI" id="CHEBI:30616"/>
    </ligand>
</feature>
<evidence type="ECO:0000256" key="2">
    <source>
        <dbReference type="ARBA" id="ARBA00012513"/>
    </source>
</evidence>